<accession>A0A383Z0U5</accession>
<dbReference type="Proteomes" id="UP001652580">
    <property type="component" value="Chromosome 10"/>
</dbReference>
<dbReference type="InterPro" id="IPR031674">
    <property type="entry name" value="DUF4714"/>
</dbReference>
<evidence type="ECO:0000313" key="2">
    <source>
        <dbReference type="Proteomes" id="UP001652580"/>
    </source>
</evidence>
<feature type="transmembrane region" description="Helical" evidence="1">
    <location>
        <begin position="207"/>
        <end position="230"/>
    </location>
</feature>
<dbReference type="InParanoid" id="A0A383Z0U5"/>
<dbReference type="Pfam" id="PF15833">
    <property type="entry name" value="DUF4714"/>
    <property type="match status" value="1"/>
</dbReference>
<dbReference type="PANTHER" id="PTHR37333:SF1">
    <property type="entry name" value="LEUCINE-RICH SINGLE-PASS MEMBRANE PROTEIN 2"/>
    <property type="match status" value="1"/>
</dbReference>
<organism evidence="2 3">
    <name type="scientific">Balaenoptera acutorostrata</name>
    <name type="common">Common minke whale</name>
    <name type="synonym">Balaena rostrata</name>
    <dbReference type="NCBI Taxonomy" id="9767"/>
    <lineage>
        <taxon>Eukaryota</taxon>
        <taxon>Metazoa</taxon>
        <taxon>Chordata</taxon>
        <taxon>Craniata</taxon>
        <taxon>Vertebrata</taxon>
        <taxon>Euteleostomi</taxon>
        <taxon>Mammalia</taxon>
        <taxon>Eutheria</taxon>
        <taxon>Laurasiatheria</taxon>
        <taxon>Artiodactyla</taxon>
        <taxon>Whippomorpha</taxon>
        <taxon>Cetacea</taxon>
        <taxon>Mysticeti</taxon>
        <taxon>Balaenopteridae</taxon>
        <taxon>Balaenoptera</taxon>
    </lineage>
</organism>
<keyword evidence="1" id="KW-0812">Transmembrane</keyword>
<protein>
    <submittedName>
        <fullName evidence="3">Leucine-rich single-pass membrane protein 2 isoform X1</fullName>
    </submittedName>
</protein>
<gene>
    <name evidence="3" type="primary">LSMEM2</name>
</gene>
<dbReference type="RefSeq" id="XP_007168747.2">
    <property type="nucleotide sequence ID" value="XM_007168685.3"/>
</dbReference>
<evidence type="ECO:0000256" key="1">
    <source>
        <dbReference type="SAM" id="Phobius"/>
    </source>
</evidence>
<dbReference type="PANTHER" id="PTHR37333">
    <property type="entry name" value="LEUCINE-RICH SINGLE-PASS MEMBRANE PROTEIN 2"/>
    <property type="match status" value="1"/>
</dbReference>
<name>A0A383Z0U5_BALAC</name>
<evidence type="ECO:0000313" key="3">
    <source>
        <dbReference type="RefSeq" id="XP_007168747.2"/>
    </source>
</evidence>
<keyword evidence="2" id="KW-1185">Reference proteome</keyword>
<dbReference type="CTD" id="132228"/>
<keyword evidence="1" id="KW-1133">Transmembrane helix</keyword>
<dbReference type="FunCoup" id="A0A383Z0U5">
    <property type="interactions" value="11"/>
</dbReference>
<reference evidence="3" key="1">
    <citation type="submission" date="2025-08" db="UniProtKB">
        <authorList>
            <consortium name="RefSeq"/>
        </authorList>
    </citation>
    <scope>IDENTIFICATION</scope>
</reference>
<dbReference type="STRING" id="310752.A0A383Z0U5"/>
<keyword evidence="1" id="KW-0472">Membrane</keyword>
<sequence>MHYWRCALAWAPSPGSSSRLVHVGHSAPSHGWEVPPLNIAQCAELTPIFSPGWEAARPSPGSQRSHCCLYLVLVLGTPIDPLPAQHPPCQRRPKKGIRSQMPLLPLLSPCCRWTPSRREGMTRWLNQPHAAPADTVAPTRSRAPLAPNHVQEVRLHRVESISDLHSGGSLWPYLAEEAQPWDELLGILPPSMCAQTSCSPAHSRGSFLLLLALLVLTCLALAVLAVYLSVLQSESLRVLAHTLRTQEEMLLKLRLASLSQLRRLNSSEARAPS</sequence>
<dbReference type="AlphaFoldDB" id="A0A383Z0U5"/>
<dbReference type="GeneID" id="103007713"/>
<dbReference type="KEGG" id="bacu:103007713"/>
<proteinExistence type="predicted"/>